<keyword evidence="9" id="KW-0675">Receptor</keyword>
<feature type="region of interest" description="Disordered" evidence="5">
    <location>
        <begin position="897"/>
        <end position="921"/>
    </location>
</feature>
<evidence type="ECO:0000259" key="7">
    <source>
        <dbReference type="Pfam" id="PF00593"/>
    </source>
</evidence>
<dbReference type="Proteomes" id="UP000056905">
    <property type="component" value="Chromosome"/>
</dbReference>
<feature type="chain" id="PRO_5006052530" evidence="6">
    <location>
        <begin position="26"/>
        <end position="1020"/>
    </location>
</feature>
<feature type="compositionally biased region" description="Polar residues" evidence="5">
    <location>
        <begin position="595"/>
        <end position="612"/>
    </location>
</feature>
<dbReference type="KEGG" id="chq:AQ619_06765"/>
<comment type="similarity">
    <text evidence="4">Belongs to the TonB-dependent receptor family.</text>
</comment>
<evidence type="ECO:0000256" key="4">
    <source>
        <dbReference type="RuleBase" id="RU003357"/>
    </source>
</evidence>
<evidence type="ECO:0000259" key="8">
    <source>
        <dbReference type="Pfam" id="PF07715"/>
    </source>
</evidence>
<organism evidence="9 10">
    <name type="scientific">Caulobacter henricii</name>
    <dbReference type="NCBI Taxonomy" id="69395"/>
    <lineage>
        <taxon>Bacteria</taxon>
        <taxon>Pseudomonadati</taxon>
        <taxon>Pseudomonadota</taxon>
        <taxon>Alphaproteobacteria</taxon>
        <taxon>Caulobacterales</taxon>
        <taxon>Caulobacteraceae</taxon>
        <taxon>Caulobacter</taxon>
    </lineage>
</organism>
<feature type="compositionally biased region" description="Basic and acidic residues" evidence="5">
    <location>
        <begin position="906"/>
        <end position="916"/>
    </location>
</feature>
<keyword evidence="3" id="KW-0998">Cell outer membrane</keyword>
<evidence type="ECO:0000313" key="10">
    <source>
        <dbReference type="Proteomes" id="UP000056905"/>
    </source>
</evidence>
<feature type="compositionally biased region" description="Basic and acidic residues" evidence="5">
    <location>
        <begin position="572"/>
        <end position="583"/>
    </location>
</feature>
<dbReference type="RefSeq" id="WP_062145723.1">
    <property type="nucleotide sequence ID" value="NZ_CP013002.1"/>
</dbReference>
<dbReference type="PANTHER" id="PTHR47234:SF2">
    <property type="entry name" value="TONB-DEPENDENT RECEPTOR"/>
    <property type="match status" value="1"/>
</dbReference>
<dbReference type="InterPro" id="IPR000531">
    <property type="entry name" value="Beta-barrel_TonB"/>
</dbReference>
<dbReference type="PANTHER" id="PTHR47234">
    <property type="match status" value="1"/>
</dbReference>
<protein>
    <submittedName>
        <fullName evidence="9">TonB-dependent receptor</fullName>
    </submittedName>
</protein>
<feature type="region of interest" description="Disordered" evidence="5">
    <location>
        <begin position="572"/>
        <end position="612"/>
    </location>
</feature>
<dbReference type="OrthoDB" id="7051241at2"/>
<evidence type="ECO:0000256" key="2">
    <source>
        <dbReference type="ARBA" id="ARBA00023136"/>
    </source>
</evidence>
<evidence type="ECO:0000256" key="5">
    <source>
        <dbReference type="SAM" id="MobiDB-lite"/>
    </source>
</evidence>
<feature type="domain" description="TonB-dependent receptor-like beta-barrel" evidence="7">
    <location>
        <begin position="436"/>
        <end position="988"/>
    </location>
</feature>
<comment type="subcellular location">
    <subcellularLocation>
        <location evidence="1 4">Cell outer membrane</location>
    </subcellularLocation>
</comment>
<keyword evidence="10" id="KW-1185">Reference proteome</keyword>
<dbReference type="GO" id="GO:0009279">
    <property type="term" value="C:cell outer membrane"/>
    <property type="evidence" value="ECO:0007669"/>
    <property type="project" value="UniProtKB-SubCell"/>
</dbReference>
<dbReference type="Gene3D" id="2.170.130.10">
    <property type="entry name" value="TonB-dependent receptor, plug domain"/>
    <property type="match status" value="1"/>
</dbReference>
<sequence length="1020" mass="109603">MQTKFRNSLIQGVAFAALLSTAAYAQPATSGEDAVKVEEIVVVGSQIKGAKTTASLPVTVMDNSQIIATGAVSGDDLFRSIPIMGDVFINPSNAAQTSNSTRGDVNSINLRSLGVGNTLVLLNGRRLVSHPTSQSSGTVPLLGYNANAIPTANLERLEILRDGAAAIYGADAVAGVVNTVLQSDFDGLTVDAQYGWAEGTHRKEYSSNIYGGKNFADGRGNISINANFTERTAQRPSDRPYTANQDLRPLFAGFTAFAGSAAPDNRGNQNSFANFTVVGAGGIVRQGTTALTTAAGAGHIQPNNIVGCGAQLSNGLCLGSGNLATASTANFLRYNAPQNDAITVAPKISRQNVFFNGHFDISETLTAYGELGYYHAQSEALTTQGTSLVAIGVPASNYFNPFGIAVFANGQVNPNRLANLSTNVPATGRAVTFTNYRFNDLGPNKVEVENYQTRFLAGLKGEKSGFNWDSAILYSKADAKDESDGIDSKQLAAQLALSTPDAYNPFNGGCLDGEGGRDCTPSSKAALDAIRFRLKRHSTTTLTLADFKVSKPDLLTIWAGDVGVAAGVEFRHETQQDRRDPQVDGRTPFTDPVTGLTSNSNVTGVNDTPSTKGSRDVGSAFIEFALPLVSPEMNIPLVRRIDVQLAGRMEEYSDFGSVAKPKVAFAWDVVDGLRVRGSWQQGFRAPNLETTNPFSYARTNTVTDYYRCEADLKAGRIATFGACSRGVGIRFTTAGNPKLKAEESESYSVGLVLQPTFIPERFGRFTFTADRWQIEQEGIVGTLGSRNIAVQDYLARLSGASNENVIRAAPTVDDVAFFAGTGLAPVGQILEIRDQFKNLQPQTVSGVDLGLDWNLRTKSYGRFSVNIDASYMDKFSQELAPPIQALFDARAAGKINPATPLSDPSDLLRKNGKPEWKGSSTMTWRDGPYQIGASVLYTSSMQDTDLLAVDGTPWRVKSLTTANLYAQYRFQSEGLLSETRLRLGARNIFDKDPPLSSSGYIGSIYNPYARYWYLNVSKSF</sequence>
<evidence type="ECO:0000313" key="9">
    <source>
        <dbReference type="EMBL" id="ALL13076.1"/>
    </source>
</evidence>
<dbReference type="InterPro" id="IPR036942">
    <property type="entry name" value="Beta-barrel_TonB_sf"/>
</dbReference>
<evidence type="ECO:0000256" key="3">
    <source>
        <dbReference type="ARBA" id="ARBA00023237"/>
    </source>
</evidence>
<dbReference type="EMBL" id="CP013002">
    <property type="protein sequence ID" value="ALL13076.1"/>
    <property type="molecule type" value="Genomic_DNA"/>
</dbReference>
<dbReference type="Gene3D" id="2.40.170.20">
    <property type="entry name" value="TonB-dependent receptor, beta-barrel domain"/>
    <property type="match status" value="1"/>
</dbReference>
<evidence type="ECO:0000256" key="1">
    <source>
        <dbReference type="ARBA" id="ARBA00004442"/>
    </source>
</evidence>
<dbReference type="InterPro" id="IPR012910">
    <property type="entry name" value="Plug_dom"/>
</dbReference>
<feature type="signal peptide" evidence="6">
    <location>
        <begin position="1"/>
        <end position="25"/>
    </location>
</feature>
<keyword evidence="2 4" id="KW-0472">Membrane</keyword>
<dbReference type="InterPro" id="IPR037066">
    <property type="entry name" value="Plug_dom_sf"/>
</dbReference>
<dbReference type="Pfam" id="PF00593">
    <property type="entry name" value="TonB_dep_Rec_b-barrel"/>
    <property type="match status" value="1"/>
</dbReference>
<accession>A0A0P0NYK1</accession>
<dbReference type="AlphaFoldDB" id="A0A0P0NYK1"/>
<dbReference type="STRING" id="69395.AQ619_06765"/>
<reference evidence="9 10" key="1">
    <citation type="submission" date="2015-10" db="EMBL/GenBank/DDBJ databases">
        <title>Conservation of the essential genome among Caulobacter and Brevundimonas species.</title>
        <authorList>
            <person name="Scott D."/>
            <person name="Ely B."/>
        </authorList>
    </citation>
    <scope>NUCLEOTIDE SEQUENCE [LARGE SCALE GENOMIC DNA]</scope>
    <source>
        <strain evidence="9 10">CB4</strain>
    </source>
</reference>
<keyword evidence="4" id="KW-0798">TonB box</keyword>
<evidence type="ECO:0000256" key="6">
    <source>
        <dbReference type="SAM" id="SignalP"/>
    </source>
</evidence>
<feature type="domain" description="TonB-dependent receptor plug" evidence="8">
    <location>
        <begin position="53"/>
        <end position="176"/>
    </location>
</feature>
<proteinExistence type="inferred from homology"/>
<gene>
    <name evidence="9" type="ORF">AQ619_06765</name>
</gene>
<name>A0A0P0NYK1_9CAUL</name>
<dbReference type="SUPFAM" id="SSF56935">
    <property type="entry name" value="Porins"/>
    <property type="match status" value="1"/>
</dbReference>
<dbReference type="Pfam" id="PF07715">
    <property type="entry name" value="Plug"/>
    <property type="match status" value="1"/>
</dbReference>
<keyword evidence="6" id="KW-0732">Signal</keyword>